<keyword evidence="5" id="KW-1185">Reference proteome</keyword>
<accession>A0AAV1C734</accession>
<feature type="domain" description="SS18 N-terminal" evidence="3">
    <location>
        <begin position="19"/>
        <end position="74"/>
    </location>
</feature>
<evidence type="ECO:0000259" key="3">
    <source>
        <dbReference type="Pfam" id="PF05030"/>
    </source>
</evidence>
<sequence length="233" mass="24588">MQQHLMQMQPMMAAYYPSNVTTDHIQQYLDENKSLILKIVESQNSGKLNECAENQARLQRNLMYLAAIADSQPQPPNMHSQFPPTGIVQPGAQHYLQQQQAQQMASQSLLAARSSMLYGQQQFSALQQQQALNSQLGMTSGVSAGLPILQGEAHNAGGGSGALGSVGFPDFIRGPTGEGGGLHAGSRGMASGSKHEMLGGMSAEGRGGSSGGGHNIDGSETLFLKSGDHDHGN</sequence>
<dbReference type="AlphaFoldDB" id="A0AAV1C734"/>
<comment type="similarity">
    <text evidence="1">Belongs to the SS18 family.</text>
</comment>
<dbReference type="EMBL" id="OX459118">
    <property type="protein sequence ID" value="CAI9091436.1"/>
    <property type="molecule type" value="Genomic_DNA"/>
</dbReference>
<organism evidence="4 5">
    <name type="scientific">Oldenlandia corymbosa var. corymbosa</name>
    <dbReference type="NCBI Taxonomy" id="529605"/>
    <lineage>
        <taxon>Eukaryota</taxon>
        <taxon>Viridiplantae</taxon>
        <taxon>Streptophyta</taxon>
        <taxon>Embryophyta</taxon>
        <taxon>Tracheophyta</taxon>
        <taxon>Spermatophyta</taxon>
        <taxon>Magnoliopsida</taxon>
        <taxon>eudicotyledons</taxon>
        <taxon>Gunneridae</taxon>
        <taxon>Pentapetalae</taxon>
        <taxon>asterids</taxon>
        <taxon>lamiids</taxon>
        <taxon>Gentianales</taxon>
        <taxon>Rubiaceae</taxon>
        <taxon>Rubioideae</taxon>
        <taxon>Spermacoceae</taxon>
        <taxon>Hedyotis-Oldenlandia complex</taxon>
        <taxon>Oldenlandia</taxon>
    </lineage>
</organism>
<feature type="region of interest" description="Disordered" evidence="2">
    <location>
        <begin position="177"/>
        <end position="233"/>
    </location>
</feature>
<proteinExistence type="inferred from homology"/>
<evidence type="ECO:0000256" key="1">
    <source>
        <dbReference type="ARBA" id="ARBA00007945"/>
    </source>
</evidence>
<gene>
    <name evidence="4" type="ORF">OLC1_LOCUS3365</name>
</gene>
<evidence type="ECO:0000256" key="2">
    <source>
        <dbReference type="SAM" id="MobiDB-lite"/>
    </source>
</evidence>
<dbReference type="Pfam" id="PF05030">
    <property type="entry name" value="SSXT"/>
    <property type="match status" value="1"/>
</dbReference>
<dbReference type="InterPro" id="IPR007726">
    <property type="entry name" value="SS18_N"/>
</dbReference>
<dbReference type="Proteomes" id="UP001161247">
    <property type="component" value="Chromosome 1"/>
</dbReference>
<evidence type="ECO:0000313" key="4">
    <source>
        <dbReference type="EMBL" id="CAI9091436.1"/>
    </source>
</evidence>
<feature type="compositionally biased region" description="Gly residues" evidence="2">
    <location>
        <begin position="205"/>
        <end position="215"/>
    </location>
</feature>
<protein>
    <submittedName>
        <fullName evidence="4">OLC1v1026472C3</fullName>
    </submittedName>
</protein>
<evidence type="ECO:0000313" key="5">
    <source>
        <dbReference type="Proteomes" id="UP001161247"/>
    </source>
</evidence>
<name>A0AAV1C734_OLDCO</name>
<reference evidence="4" key="1">
    <citation type="submission" date="2023-03" db="EMBL/GenBank/DDBJ databases">
        <authorList>
            <person name="Julca I."/>
        </authorList>
    </citation>
    <scope>NUCLEOTIDE SEQUENCE</scope>
</reference>